<dbReference type="GO" id="GO:0003677">
    <property type="term" value="F:DNA binding"/>
    <property type="evidence" value="ECO:0007669"/>
    <property type="project" value="UniProtKB-UniRule"/>
</dbReference>
<dbReference type="GO" id="GO:0006313">
    <property type="term" value="P:DNA transposition"/>
    <property type="evidence" value="ECO:0007669"/>
    <property type="project" value="UniProtKB-UniRule"/>
</dbReference>
<comment type="similarity">
    <text evidence="2 6">Belongs to the transposase mutator family.</text>
</comment>
<name>A0AAP9ICU1_9GAMM</name>
<sequence>MDEKKLKALAAELAKGLKTEADLNQFSRMLTKLTVETALNAELTDHLGHEKNAPKTGSNTRNGYSSKTVLCDDGEIELNTPRDRENTFEPQLIKKNQTRITQMDSQILSLYAKGMTPREIVATFKEMYDADVSPTLISKVTDAVKEQVTEWQNRQLDALYPIVYMDCIVVKVRQNGSVINKAVFLALGINLEGQKELLGMWLAENEGAKFWLNVLTELKNRGLQDILIACVDGLKGFPDAINSVYPQTHIQLCIIHMVRNSLKYVSWKDYKAVTSGLKAVYQAPTEEAALMALDAFAKVWDDKYPQISKSWRAHWENLNTFFNYPPDIRKAIYTTNAIESLNSVIRQAIKKRKVFPTDDSVRKVIYLAIRDASKKWSMPIQNWRLAMSRFIIEFGDRLSDHL</sequence>
<evidence type="ECO:0000256" key="5">
    <source>
        <dbReference type="ARBA" id="ARBA00023172"/>
    </source>
</evidence>
<dbReference type="Proteomes" id="UP000464054">
    <property type="component" value="Chromosome"/>
</dbReference>
<keyword evidence="4 6" id="KW-0238">DNA-binding</keyword>
<protein>
    <recommendedName>
        <fullName evidence="6">Mutator family transposase</fullName>
    </recommendedName>
</protein>
<evidence type="ECO:0000256" key="6">
    <source>
        <dbReference type="RuleBase" id="RU365089"/>
    </source>
</evidence>
<keyword evidence="6" id="KW-0814">Transposable element</keyword>
<organism evidence="8 9">
    <name type="scientific">Pectobacterium parvum</name>
    <dbReference type="NCBI Taxonomy" id="2778550"/>
    <lineage>
        <taxon>Bacteria</taxon>
        <taxon>Pseudomonadati</taxon>
        <taxon>Pseudomonadota</taxon>
        <taxon>Gammaproteobacteria</taxon>
        <taxon>Enterobacterales</taxon>
        <taxon>Pectobacteriaceae</taxon>
        <taxon>Pectobacterium</taxon>
    </lineage>
</organism>
<dbReference type="EMBL" id="CP046377">
    <property type="protein sequence ID" value="QHQ22836.1"/>
    <property type="molecule type" value="Genomic_DNA"/>
</dbReference>
<keyword evidence="5 6" id="KW-0233">DNA recombination</keyword>
<evidence type="ECO:0000313" key="8">
    <source>
        <dbReference type="EMBL" id="QHQ22836.1"/>
    </source>
</evidence>
<evidence type="ECO:0000256" key="1">
    <source>
        <dbReference type="ARBA" id="ARBA00002190"/>
    </source>
</evidence>
<gene>
    <name evidence="8" type="ORF">GMX10_01065</name>
</gene>
<dbReference type="PANTHER" id="PTHR33217:SF5">
    <property type="entry name" value="MUTATOR FAMILY TRANSPOSASE"/>
    <property type="match status" value="1"/>
</dbReference>
<proteinExistence type="inferred from homology"/>
<evidence type="ECO:0000256" key="4">
    <source>
        <dbReference type="ARBA" id="ARBA00023125"/>
    </source>
</evidence>
<dbReference type="PANTHER" id="PTHR33217">
    <property type="entry name" value="TRANSPOSASE FOR INSERTION SEQUENCE ELEMENT IS1081"/>
    <property type="match status" value="1"/>
</dbReference>
<dbReference type="RefSeq" id="WP_161546589.1">
    <property type="nucleotide sequence ID" value="NZ_CP046377.1"/>
</dbReference>
<dbReference type="PROSITE" id="PS01007">
    <property type="entry name" value="TRANSPOSASE_MUTATOR"/>
    <property type="match status" value="1"/>
</dbReference>
<feature type="region of interest" description="Disordered" evidence="7">
    <location>
        <begin position="45"/>
        <end position="66"/>
    </location>
</feature>
<evidence type="ECO:0000256" key="3">
    <source>
        <dbReference type="ARBA" id="ARBA00022578"/>
    </source>
</evidence>
<evidence type="ECO:0000256" key="2">
    <source>
        <dbReference type="ARBA" id="ARBA00010961"/>
    </source>
</evidence>
<dbReference type="NCBIfam" id="NF033543">
    <property type="entry name" value="transpos_IS256"/>
    <property type="match status" value="1"/>
</dbReference>
<accession>A0AAP9ICU1</accession>
<feature type="compositionally biased region" description="Polar residues" evidence="7">
    <location>
        <begin position="55"/>
        <end position="66"/>
    </location>
</feature>
<dbReference type="InterPro" id="IPR001207">
    <property type="entry name" value="Transposase_mutator"/>
</dbReference>
<dbReference type="AlphaFoldDB" id="A0AAP9ICU1"/>
<evidence type="ECO:0000313" key="9">
    <source>
        <dbReference type="Proteomes" id="UP000464054"/>
    </source>
</evidence>
<keyword evidence="3 6" id="KW-0815">Transposition</keyword>
<evidence type="ECO:0000256" key="7">
    <source>
        <dbReference type="SAM" id="MobiDB-lite"/>
    </source>
</evidence>
<comment type="function">
    <text evidence="1 6">Required for the transposition of the insertion element.</text>
</comment>
<dbReference type="Pfam" id="PF00872">
    <property type="entry name" value="Transposase_mut"/>
    <property type="match status" value="1"/>
</dbReference>
<reference evidence="9" key="1">
    <citation type="submission" date="2019-11" db="EMBL/GenBank/DDBJ databases">
        <authorList>
            <person name="Jee S."/>
        </authorList>
    </citation>
    <scope>NUCLEOTIDE SEQUENCE [LARGE SCALE GENOMIC DNA]</scope>
    <source>
        <strain evidence="9">PZ1</strain>
    </source>
</reference>
<dbReference type="GO" id="GO:0004803">
    <property type="term" value="F:transposase activity"/>
    <property type="evidence" value="ECO:0007669"/>
    <property type="project" value="UniProtKB-UniRule"/>
</dbReference>